<protein>
    <recommendedName>
        <fullName evidence="4">Secreted protein</fullName>
    </recommendedName>
</protein>
<dbReference type="EMBL" id="DYWE01000120">
    <property type="protein sequence ID" value="HJF82335.1"/>
    <property type="molecule type" value="Genomic_DNA"/>
</dbReference>
<comment type="caution">
    <text evidence="2">The sequence shown here is derived from an EMBL/GenBank/DDBJ whole genome shotgun (WGS) entry which is preliminary data.</text>
</comment>
<gene>
    <name evidence="2" type="ORF">K8V40_11930</name>
</gene>
<reference evidence="2" key="2">
    <citation type="submission" date="2021-09" db="EMBL/GenBank/DDBJ databases">
        <authorList>
            <person name="Gilroy R."/>
        </authorList>
    </citation>
    <scope>NUCLEOTIDE SEQUENCE</scope>
    <source>
        <strain evidence="2">9794</strain>
    </source>
</reference>
<evidence type="ECO:0008006" key="4">
    <source>
        <dbReference type="Google" id="ProtNLM"/>
    </source>
</evidence>
<feature type="chain" id="PRO_5036857618" description="Secreted protein" evidence="1">
    <location>
        <begin position="24"/>
        <end position="69"/>
    </location>
</feature>
<evidence type="ECO:0000256" key="1">
    <source>
        <dbReference type="SAM" id="SignalP"/>
    </source>
</evidence>
<keyword evidence="1" id="KW-0732">Signal</keyword>
<evidence type="ECO:0000313" key="3">
    <source>
        <dbReference type="Proteomes" id="UP000722357"/>
    </source>
</evidence>
<feature type="signal peptide" evidence="1">
    <location>
        <begin position="1"/>
        <end position="23"/>
    </location>
</feature>
<reference evidence="2" key="1">
    <citation type="journal article" date="2021" name="PeerJ">
        <title>Extensive microbial diversity within the chicken gut microbiome revealed by metagenomics and culture.</title>
        <authorList>
            <person name="Gilroy R."/>
            <person name="Ravi A."/>
            <person name="Getino M."/>
            <person name="Pursley I."/>
            <person name="Horton D.L."/>
            <person name="Alikhan N.F."/>
            <person name="Baker D."/>
            <person name="Gharbi K."/>
            <person name="Hall N."/>
            <person name="Watson M."/>
            <person name="Adriaenssens E.M."/>
            <person name="Foster-Nyarko E."/>
            <person name="Jarju S."/>
            <person name="Secka A."/>
            <person name="Antonio M."/>
            <person name="Oren A."/>
            <person name="Chaudhuri R.R."/>
            <person name="La Ragione R."/>
            <person name="Hildebrand F."/>
            <person name="Pallen M.J."/>
        </authorList>
    </citation>
    <scope>NUCLEOTIDE SEQUENCE</scope>
    <source>
        <strain evidence="2">9794</strain>
    </source>
</reference>
<dbReference type="Proteomes" id="UP000722357">
    <property type="component" value="Unassembled WGS sequence"/>
</dbReference>
<sequence>MKLNDMTKGALLCLGMLVIMAIAGTCDYQDATHFQRTEEEKDIEPADTTESAYDVMRYVQAMEDKKLPQ</sequence>
<accession>A0A921HKB6</accession>
<name>A0A921HKB6_9BACT</name>
<organism evidence="2 3">
    <name type="scientific">Phocaeicola plebeius</name>
    <dbReference type="NCBI Taxonomy" id="310297"/>
    <lineage>
        <taxon>Bacteria</taxon>
        <taxon>Pseudomonadati</taxon>
        <taxon>Bacteroidota</taxon>
        <taxon>Bacteroidia</taxon>
        <taxon>Bacteroidales</taxon>
        <taxon>Bacteroidaceae</taxon>
        <taxon>Phocaeicola</taxon>
    </lineage>
</organism>
<proteinExistence type="predicted"/>
<dbReference type="RefSeq" id="WP_249088450.1">
    <property type="nucleotide sequence ID" value="NZ_DYWE01000120.1"/>
</dbReference>
<dbReference type="AlphaFoldDB" id="A0A921HKB6"/>
<evidence type="ECO:0000313" key="2">
    <source>
        <dbReference type="EMBL" id="HJF82335.1"/>
    </source>
</evidence>